<evidence type="ECO:0000313" key="3">
    <source>
        <dbReference type="Proteomes" id="UP000287224"/>
    </source>
</evidence>
<proteinExistence type="predicted"/>
<feature type="transmembrane region" description="Helical" evidence="1">
    <location>
        <begin position="222"/>
        <end position="241"/>
    </location>
</feature>
<dbReference type="Proteomes" id="UP000287224">
    <property type="component" value="Unassembled WGS sequence"/>
</dbReference>
<evidence type="ECO:0000313" key="2">
    <source>
        <dbReference type="EMBL" id="GCE06036.1"/>
    </source>
</evidence>
<keyword evidence="1" id="KW-0472">Membrane</keyword>
<feature type="transmembrane region" description="Helical" evidence="1">
    <location>
        <begin position="58"/>
        <end position="76"/>
    </location>
</feature>
<sequence length="345" mass="38100">MALTKTASPIKDLIEEPPIPFVKGKAHRSGLLNLLPRAITREGIVLDQHIREGRFQRSLSLITAFSSLLAGLEVTYEHYRGSYGQQIMYTPVIISPILAVAGVWGALNRRVARTVLPIVSLFTMVDGVVGFYFHVRGVARKPGGWRIPIFNVIMGPPVFAPLLFAISGFLGMIASLLRREDDPEHTSLPGMPRPRAGWLPRKLVREGIVFEQDVREGRFQRVLGVATAVSAFFSGIEALYSHYKNNFSYRVQWTPVLLTPVLMIAGIGTLWSRTMARTLLPLASVLALLNGGIGFLYHVRGVMRRPGGLKKPFYNLVYGPPIFAPLLFAASGFLGVLASLLRRAD</sequence>
<evidence type="ECO:0000256" key="1">
    <source>
        <dbReference type="SAM" id="Phobius"/>
    </source>
</evidence>
<dbReference type="EMBL" id="BIFQ01000001">
    <property type="protein sequence ID" value="GCE06036.1"/>
    <property type="molecule type" value="Genomic_DNA"/>
</dbReference>
<name>A0A401ZGR5_9CHLR</name>
<dbReference type="RefSeq" id="WP_218030906.1">
    <property type="nucleotide sequence ID" value="NZ_BIFQ01000001.1"/>
</dbReference>
<reference evidence="3" key="1">
    <citation type="submission" date="2018-12" db="EMBL/GenBank/DDBJ databases">
        <title>Tengunoibacter tsumagoiensis gen. nov., sp. nov., Dictyobacter kobayashii sp. nov., D. alpinus sp. nov., and D. joshuensis sp. nov. and description of Dictyobacteraceae fam. nov. within the order Ktedonobacterales isolated from Tengu-no-mugimeshi.</title>
        <authorList>
            <person name="Wang C.M."/>
            <person name="Zheng Y."/>
            <person name="Sakai Y."/>
            <person name="Toyoda A."/>
            <person name="Minakuchi Y."/>
            <person name="Abe K."/>
            <person name="Yokota A."/>
            <person name="Yabe S."/>
        </authorList>
    </citation>
    <scope>NUCLEOTIDE SEQUENCE [LARGE SCALE GENOMIC DNA]</scope>
    <source>
        <strain evidence="3">S-27</strain>
    </source>
</reference>
<keyword evidence="3" id="KW-1185">Reference proteome</keyword>
<accession>A0A401ZGR5</accession>
<feature type="transmembrane region" description="Helical" evidence="1">
    <location>
        <begin position="153"/>
        <end position="177"/>
    </location>
</feature>
<feature type="transmembrane region" description="Helical" evidence="1">
    <location>
        <begin position="318"/>
        <end position="341"/>
    </location>
</feature>
<feature type="transmembrane region" description="Helical" evidence="1">
    <location>
        <begin position="114"/>
        <end position="133"/>
    </location>
</feature>
<dbReference type="AlphaFoldDB" id="A0A401ZGR5"/>
<gene>
    <name evidence="2" type="ORF">KDAU_33650</name>
</gene>
<keyword evidence="1" id="KW-0812">Transmembrane</keyword>
<keyword evidence="1" id="KW-1133">Transmembrane helix</keyword>
<feature type="transmembrane region" description="Helical" evidence="1">
    <location>
        <begin position="88"/>
        <end position="107"/>
    </location>
</feature>
<feature type="transmembrane region" description="Helical" evidence="1">
    <location>
        <begin position="253"/>
        <end position="272"/>
    </location>
</feature>
<comment type="caution">
    <text evidence="2">The sequence shown here is derived from an EMBL/GenBank/DDBJ whole genome shotgun (WGS) entry which is preliminary data.</text>
</comment>
<feature type="transmembrane region" description="Helical" evidence="1">
    <location>
        <begin position="279"/>
        <end position="298"/>
    </location>
</feature>
<protein>
    <submittedName>
        <fullName evidence="2">Uncharacterized protein</fullName>
    </submittedName>
</protein>
<organism evidence="2 3">
    <name type="scientific">Dictyobacter aurantiacus</name>
    <dbReference type="NCBI Taxonomy" id="1936993"/>
    <lineage>
        <taxon>Bacteria</taxon>
        <taxon>Bacillati</taxon>
        <taxon>Chloroflexota</taxon>
        <taxon>Ktedonobacteria</taxon>
        <taxon>Ktedonobacterales</taxon>
        <taxon>Dictyobacteraceae</taxon>
        <taxon>Dictyobacter</taxon>
    </lineage>
</organism>